<evidence type="ECO:0000313" key="1">
    <source>
        <dbReference type="EMBL" id="KAI9507883.1"/>
    </source>
</evidence>
<evidence type="ECO:0000313" key="2">
    <source>
        <dbReference type="Proteomes" id="UP001207468"/>
    </source>
</evidence>
<proteinExistence type="predicted"/>
<comment type="caution">
    <text evidence="1">The sequence shown here is derived from an EMBL/GenBank/DDBJ whole genome shotgun (WGS) entry which is preliminary data.</text>
</comment>
<organism evidence="1 2">
    <name type="scientific">Russula earlei</name>
    <dbReference type="NCBI Taxonomy" id="71964"/>
    <lineage>
        <taxon>Eukaryota</taxon>
        <taxon>Fungi</taxon>
        <taxon>Dikarya</taxon>
        <taxon>Basidiomycota</taxon>
        <taxon>Agaricomycotina</taxon>
        <taxon>Agaricomycetes</taxon>
        <taxon>Russulales</taxon>
        <taxon>Russulaceae</taxon>
        <taxon>Russula</taxon>
    </lineage>
</organism>
<accession>A0ACC0U8D1</accession>
<dbReference type="EMBL" id="JAGFNK010000108">
    <property type="protein sequence ID" value="KAI9507883.1"/>
    <property type="molecule type" value="Genomic_DNA"/>
</dbReference>
<keyword evidence="2" id="KW-1185">Reference proteome</keyword>
<protein>
    <submittedName>
        <fullName evidence="1">Uncharacterized protein</fullName>
    </submittedName>
</protein>
<gene>
    <name evidence="1" type="ORF">F5148DRAFT_1201154</name>
</gene>
<name>A0ACC0U8D1_9AGAM</name>
<dbReference type="Proteomes" id="UP001207468">
    <property type="component" value="Unassembled WGS sequence"/>
</dbReference>
<reference evidence="1" key="1">
    <citation type="submission" date="2021-03" db="EMBL/GenBank/DDBJ databases">
        <title>Evolutionary priming and transition to the ectomycorrhizal habit in an iconic lineage of mushroom-forming fungi: is preadaptation a requirement?</title>
        <authorList>
            <consortium name="DOE Joint Genome Institute"/>
            <person name="Looney B.P."/>
            <person name="Miyauchi S."/>
            <person name="Morin E."/>
            <person name="Drula E."/>
            <person name="Courty P.E."/>
            <person name="Chicoki N."/>
            <person name="Fauchery L."/>
            <person name="Kohler A."/>
            <person name="Kuo A."/>
            <person name="LaButti K."/>
            <person name="Pangilinan J."/>
            <person name="Lipzen A."/>
            <person name="Riley R."/>
            <person name="Andreopoulos W."/>
            <person name="He G."/>
            <person name="Johnson J."/>
            <person name="Barry K.W."/>
            <person name="Grigoriev I.V."/>
            <person name="Nagy L."/>
            <person name="Hibbett D."/>
            <person name="Henrissat B."/>
            <person name="Matheny P.B."/>
            <person name="Labbe J."/>
            <person name="Martin A.F."/>
        </authorList>
    </citation>
    <scope>NUCLEOTIDE SEQUENCE</scope>
    <source>
        <strain evidence="1">BPL698</strain>
    </source>
</reference>
<sequence>MRTSSVFAICCLAVGITSSNAQPSQPLPSIDLSPHQEALSSTSEEWVQHCNACQTHLRMLPSDPSFAHVATIDHFLRTTRPLRNNLARLHENDPNDWSVSRHLEVVDKTRKHLSNDREYMRKHLSS</sequence>